<dbReference type="Proteomes" id="UP000062475">
    <property type="component" value="Chromosome"/>
</dbReference>
<dbReference type="OrthoDB" id="21422at2157"/>
<evidence type="ECO:0000313" key="4">
    <source>
        <dbReference type="EMBL" id="AKV76060.1"/>
    </source>
</evidence>
<keyword evidence="1" id="KW-0812">Transmembrane</keyword>
<feature type="transmembrane region" description="Helical" evidence="1">
    <location>
        <begin position="84"/>
        <end position="105"/>
    </location>
</feature>
<evidence type="ECO:0000313" key="7">
    <source>
        <dbReference type="EMBL" id="AKV84244.1"/>
    </source>
</evidence>
<accession>A0A088E6A7</accession>
<reference evidence="10 11" key="2">
    <citation type="journal article" date="2015" name="Genome Announc.">
        <title>Complete Genome Sequences of Evolved Arsenate-Resistant Metallosphaera sedula Strains.</title>
        <authorList>
            <person name="Ai C."/>
            <person name="McCarthy S."/>
            <person name="Schackwitz W."/>
            <person name="Martin J."/>
            <person name="Lipzen A."/>
            <person name="Blum P."/>
        </authorList>
    </citation>
    <scope>NUCLEOTIDE SEQUENCE [LARGE SCALE GENOMIC DNA]</scope>
    <source>
        <strain evidence="5 11">ARS120-1</strain>
        <strain evidence="6 10">ARS120-2</strain>
        <strain evidence="3 13">ARS50-1</strain>
        <strain evidence="4 12">ARS50-2</strain>
    </source>
</reference>
<evidence type="ECO:0000313" key="12">
    <source>
        <dbReference type="Proteomes" id="UP000062475"/>
    </source>
</evidence>
<dbReference type="Pfam" id="PF03956">
    <property type="entry name" value="Lys_export"/>
    <property type="match status" value="1"/>
</dbReference>
<keyword evidence="1" id="KW-0472">Membrane</keyword>
<feature type="transmembrane region" description="Helical" evidence="1">
    <location>
        <begin position="231"/>
        <end position="253"/>
    </location>
</feature>
<dbReference type="EMBL" id="CP012176">
    <property type="protein sequence ID" value="AKV84244.1"/>
    <property type="molecule type" value="Genomic_DNA"/>
</dbReference>
<dbReference type="EMBL" id="CP012174">
    <property type="protein sequence ID" value="AKV78311.1"/>
    <property type="molecule type" value="Genomic_DNA"/>
</dbReference>
<dbReference type="GO" id="GO:0015661">
    <property type="term" value="F:L-lysine efflux transmembrane transporter activity"/>
    <property type="evidence" value="ECO:0007669"/>
    <property type="project" value="InterPro"/>
</dbReference>
<dbReference type="OMA" id="IFITEYK"/>
<dbReference type="PANTHER" id="PTHR35804">
    <property type="entry name" value="LYSINE EXPORTER LYSO"/>
    <property type="match status" value="1"/>
</dbReference>
<keyword evidence="1" id="KW-1133">Transmembrane helix</keyword>
<evidence type="ECO:0000313" key="13">
    <source>
        <dbReference type="Proteomes" id="UP000068832"/>
    </source>
</evidence>
<dbReference type="AlphaFoldDB" id="A0A088E6A7"/>
<feature type="transmembrane region" description="Helical" evidence="1">
    <location>
        <begin position="25"/>
        <end position="43"/>
    </location>
</feature>
<proteinExistence type="predicted"/>
<dbReference type="EMBL" id="CP012173">
    <property type="protein sequence ID" value="AKV76060.1"/>
    <property type="molecule type" value="Genomic_DNA"/>
</dbReference>
<protein>
    <submittedName>
        <fullName evidence="3">Membrane protein</fullName>
    </submittedName>
</protein>
<dbReference type="GeneID" id="91755171"/>
<dbReference type="Proteomes" id="UP000068832">
    <property type="component" value="Chromosome"/>
</dbReference>
<reference evidence="7 9" key="3">
    <citation type="submission" date="2015-07" db="EMBL/GenBank/DDBJ databases">
        <title>Physiological, transcriptional responses and genome re-sequencing of acid resistant extremely thermoacidophilic Metallosphaera sedula SARC-M1.</title>
        <authorList>
            <person name="Ai C."/>
            <person name="McCarthy S."/>
            <person name="Eckrich V."/>
            <person name="Rudrappa D."/>
            <person name="Qiu G."/>
            <person name="Blum P."/>
        </authorList>
    </citation>
    <scope>NUCLEOTIDE SEQUENCE [LARGE SCALE GENOMIC DNA]</scope>
    <source>
        <strain evidence="7 9">SARC-M1</strain>
    </source>
</reference>
<gene>
    <name evidence="2" type="ORF">HA72_0718</name>
    <name evidence="3" type="ORF">MsedA_0732</name>
    <name evidence="4" type="ORF">MsedB_0732</name>
    <name evidence="5" type="ORF">MsedC_0731</name>
    <name evidence="6" type="ORF">MsedD_0732</name>
    <name evidence="7" type="ORF">MsedE_0732</name>
</gene>
<dbReference type="Proteomes" id="UP000029084">
    <property type="component" value="Chromosome"/>
</dbReference>
<dbReference type="PATRIC" id="fig|43687.5.peg.734"/>
<name>A0A088E6A7_9CREN</name>
<evidence type="ECO:0000313" key="2">
    <source>
        <dbReference type="EMBL" id="AIM26880.1"/>
    </source>
</evidence>
<dbReference type="Proteomes" id="UP000062398">
    <property type="component" value="Chromosome"/>
</dbReference>
<dbReference type="EMBL" id="CP008822">
    <property type="protein sequence ID" value="AIM26880.1"/>
    <property type="molecule type" value="Genomic_DNA"/>
</dbReference>
<organism evidence="2 8">
    <name type="scientific">Metallosphaera sedula</name>
    <dbReference type="NCBI Taxonomy" id="43687"/>
    <lineage>
        <taxon>Archaea</taxon>
        <taxon>Thermoproteota</taxon>
        <taxon>Thermoprotei</taxon>
        <taxon>Sulfolobales</taxon>
        <taxon>Sulfolobaceae</taxon>
        <taxon>Metallosphaera</taxon>
    </lineage>
</organism>
<dbReference type="Proteomes" id="UP000056255">
    <property type="component" value="Chromosome"/>
</dbReference>
<evidence type="ECO:0000313" key="6">
    <source>
        <dbReference type="EMBL" id="AKV80556.1"/>
    </source>
</evidence>
<reference evidence="2 8" key="1">
    <citation type="journal article" date="2014" name="J. Bacteriol.">
        <title>Role of an Archaeal PitA Transporter in the Copper and Arsenic Resistance of Metallosphaera sedula, an Extreme Thermoacidophile.</title>
        <authorList>
            <person name="McCarthy S."/>
            <person name="Ai C."/>
            <person name="Wheaton G."/>
            <person name="Tevatia R."/>
            <person name="Eckrich V."/>
            <person name="Kelly R."/>
            <person name="Blum P."/>
        </authorList>
    </citation>
    <scope>NUCLEOTIDE SEQUENCE [LARGE SCALE GENOMIC DNA]</scope>
    <source>
        <strain evidence="2 8">CuR1</strain>
    </source>
</reference>
<feature type="transmembrane region" description="Helical" evidence="1">
    <location>
        <begin position="117"/>
        <end position="134"/>
    </location>
</feature>
<sequence length="282" mass="30003">MLIYVVALGLGKVLGKSFPKLGDAVVLVLIFSIALWGGSQVISGSTLSGIVFDSVILSVFVVLITFAVGLTFNKKVNVKGKISLVYTQLKYGVPLVLGLSLGFLVKPSLDYSEIIVYELYILALVIGFNIGSEIKFRAILHVTREALVTTLVVIIGAVVCALASFGLGLLPNLKLALVMFLGAGWYSYTGPIVSTYYGPVYGVIAFLTNFFREQLAFLVVPVLVKARPNPYSAIAIGGATSMDTTLGLYSSIFTGEYSVSAMMSGALLTLIIPVMLPLVLAL</sequence>
<feature type="transmembrane region" description="Helical" evidence="1">
    <location>
        <begin position="259"/>
        <end position="281"/>
    </location>
</feature>
<evidence type="ECO:0000313" key="11">
    <source>
        <dbReference type="Proteomes" id="UP000062398"/>
    </source>
</evidence>
<dbReference type="Proteomes" id="UP000061362">
    <property type="component" value="Chromosome"/>
</dbReference>
<dbReference type="GO" id="GO:0005886">
    <property type="term" value="C:plasma membrane"/>
    <property type="evidence" value="ECO:0007669"/>
    <property type="project" value="TreeGrafter"/>
</dbReference>
<evidence type="ECO:0000313" key="10">
    <source>
        <dbReference type="Proteomes" id="UP000061362"/>
    </source>
</evidence>
<evidence type="ECO:0000313" key="9">
    <source>
        <dbReference type="Proteomes" id="UP000056255"/>
    </source>
</evidence>
<dbReference type="EMBL" id="CP012172">
    <property type="protein sequence ID" value="AKV75279.1"/>
    <property type="molecule type" value="Genomic_DNA"/>
</dbReference>
<dbReference type="InterPro" id="IPR005642">
    <property type="entry name" value="LysO"/>
</dbReference>
<evidence type="ECO:0000313" key="5">
    <source>
        <dbReference type="EMBL" id="AKV78311.1"/>
    </source>
</evidence>
<feature type="transmembrane region" description="Helical" evidence="1">
    <location>
        <begin position="50"/>
        <end position="72"/>
    </location>
</feature>
<evidence type="ECO:0000313" key="3">
    <source>
        <dbReference type="EMBL" id="AKV75279.1"/>
    </source>
</evidence>
<dbReference type="RefSeq" id="WP_012020680.1">
    <property type="nucleotide sequence ID" value="NZ_CP008822.1"/>
</dbReference>
<dbReference type="EMBL" id="CP012175">
    <property type="protein sequence ID" value="AKV80556.1"/>
    <property type="molecule type" value="Genomic_DNA"/>
</dbReference>
<evidence type="ECO:0000313" key="8">
    <source>
        <dbReference type="Proteomes" id="UP000029084"/>
    </source>
</evidence>
<feature type="transmembrane region" description="Helical" evidence="1">
    <location>
        <begin position="146"/>
        <end position="170"/>
    </location>
</feature>
<evidence type="ECO:0000256" key="1">
    <source>
        <dbReference type="SAM" id="Phobius"/>
    </source>
</evidence>
<dbReference type="PANTHER" id="PTHR35804:SF1">
    <property type="entry name" value="LYSINE EXPORTER LYSO"/>
    <property type="match status" value="1"/>
</dbReference>